<dbReference type="SUPFAM" id="SSF46689">
    <property type="entry name" value="Homeodomain-like"/>
    <property type="match status" value="1"/>
</dbReference>
<organism evidence="7 8">
    <name type="scientific">Georgenia yuyongxinii</name>
    <dbReference type="NCBI Taxonomy" id="2589797"/>
    <lineage>
        <taxon>Bacteria</taxon>
        <taxon>Bacillati</taxon>
        <taxon>Actinomycetota</taxon>
        <taxon>Actinomycetes</taxon>
        <taxon>Micrococcales</taxon>
        <taxon>Bogoriellaceae</taxon>
        <taxon>Georgenia</taxon>
    </lineage>
</organism>
<dbReference type="Pfam" id="PF02909">
    <property type="entry name" value="TetR_C_1"/>
    <property type="match status" value="1"/>
</dbReference>
<dbReference type="GO" id="GO:0000976">
    <property type="term" value="F:transcription cis-regulatory region binding"/>
    <property type="evidence" value="ECO:0007669"/>
    <property type="project" value="TreeGrafter"/>
</dbReference>
<sequence length="221" mass="24085">MSTREPLSEARIIEAAVRVADAGGYTAISMRNVGKELGVEAMSLYHHVTSKDALLDALVDSVFAQIELPGPGMPWREGMRLRAASARNVLVSHPWALTLIDSRATPGPALLRHHDAVIGCLRRDGFSIELAAQAFSAIDAYVYGFALTERNLPFDPDTSDQAVDFAATAMPALVDYPHLIELVQHLTGSGKYSFSNQFTKGLDIILDELGHRLRTEAERGD</sequence>
<dbReference type="PRINTS" id="PR00455">
    <property type="entry name" value="HTHTETR"/>
</dbReference>
<dbReference type="Gene3D" id="1.10.357.10">
    <property type="entry name" value="Tetracycline Repressor, domain 2"/>
    <property type="match status" value="1"/>
</dbReference>
<dbReference type="InterPro" id="IPR004111">
    <property type="entry name" value="Repressor_TetR_C"/>
</dbReference>
<feature type="DNA-binding region" description="H-T-H motif" evidence="5">
    <location>
        <begin position="29"/>
        <end position="48"/>
    </location>
</feature>
<dbReference type="InterPro" id="IPR001647">
    <property type="entry name" value="HTH_TetR"/>
</dbReference>
<evidence type="ECO:0000256" key="3">
    <source>
        <dbReference type="ARBA" id="ARBA00023125"/>
    </source>
</evidence>
<evidence type="ECO:0000256" key="5">
    <source>
        <dbReference type="PROSITE-ProRule" id="PRU00335"/>
    </source>
</evidence>
<dbReference type="OrthoDB" id="329481at2"/>
<reference evidence="7 8" key="1">
    <citation type="submission" date="2019-05" db="EMBL/GenBank/DDBJ databases">
        <title>Georgenia *** sp. nov., and Georgenia *** sp. nov., isolated from the intestinal contents of plateau pika (Ochotona curzoniae) in the Qinghai-Tibet plateau of China.</title>
        <authorList>
            <person name="Tian Z."/>
        </authorList>
    </citation>
    <scope>NUCLEOTIDE SEQUENCE [LARGE SCALE GENOMIC DNA]</scope>
    <source>
        <strain evidence="7 8">Z443</strain>
    </source>
</reference>
<dbReference type="InterPro" id="IPR036271">
    <property type="entry name" value="Tet_transcr_reg_TetR-rel_C_sf"/>
</dbReference>
<dbReference type="InterPro" id="IPR050109">
    <property type="entry name" value="HTH-type_TetR-like_transc_reg"/>
</dbReference>
<evidence type="ECO:0000313" key="8">
    <source>
        <dbReference type="Proteomes" id="UP000314616"/>
    </source>
</evidence>
<dbReference type="GO" id="GO:0046677">
    <property type="term" value="P:response to antibiotic"/>
    <property type="evidence" value="ECO:0007669"/>
    <property type="project" value="InterPro"/>
</dbReference>
<evidence type="ECO:0000313" key="7">
    <source>
        <dbReference type="EMBL" id="QDC23474.1"/>
    </source>
</evidence>
<dbReference type="AlphaFoldDB" id="A0A5B8BYR3"/>
<dbReference type="SUPFAM" id="SSF48498">
    <property type="entry name" value="Tetracyclin repressor-like, C-terminal domain"/>
    <property type="match status" value="1"/>
</dbReference>
<dbReference type="InterPro" id="IPR003012">
    <property type="entry name" value="Tet_transcr_reg_TetR"/>
</dbReference>
<dbReference type="PROSITE" id="PS50977">
    <property type="entry name" value="HTH_TETR_2"/>
    <property type="match status" value="1"/>
</dbReference>
<protein>
    <submittedName>
        <fullName evidence="7">TetR/AcrR family transcriptional regulator</fullName>
    </submittedName>
</protein>
<dbReference type="GO" id="GO:0045892">
    <property type="term" value="P:negative regulation of DNA-templated transcription"/>
    <property type="evidence" value="ECO:0007669"/>
    <property type="project" value="InterPro"/>
</dbReference>
<evidence type="ECO:0000256" key="4">
    <source>
        <dbReference type="ARBA" id="ARBA00023163"/>
    </source>
</evidence>
<dbReference type="RefSeq" id="WP_139926916.1">
    <property type="nucleotide sequence ID" value="NZ_CP040915.1"/>
</dbReference>
<accession>A0A5B8BYR3</accession>
<dbReference type="Pfam" id="PF00440">
    <property type="entry name" value="TetR_N"/>
    <property type="match status" value="1"/>
</dbReference>
<dbReference type="Proteomes" id="UP000314616">
    <property type="component" value="Chromosome"/>
</dbReference>
<keyword evidence="2" id="KW-0805">Transcription regulation</keyword>
<dbReference type="Gene3D" id="1.10.10.60">
    <property type="entry name" value="Homeodomain-like"/>
    <property type="match status" value="1"/>
</dbReference>
<evidence type="ECO:0000256" key="1">
    <source>
        <dbReference type="ARBA" id="ARBA00022491"/>
    </source>
</evidence>
<keyword evidence="4" id="KW-0804">Transcription</keyword>
<proteinExistence type="predicted"/>
<gene>
    <name evidence="7" type="ORF">FE374_01465</name>
</gene>
<evidence type="ECO:0000256" key="2">
    <source>
        <dbReference type="ARBA" id="ARBA00023015"/>
    </source>
</evidence>
<keyword evidence="3 5" id="KW-0238">DNA-binding</keyword>
<dbReference type="PRINTS" id="PR00400">
    <property type="entry name" value="TETREPRESSOR"/>
</dbReference>
<dbReference type="InterPro" id="IPR009057">
    <property type="entry name" value="Homeodomain-like_sf"/>
</dbReference>
<dbReference type="PANTHER" id="PTHR30055:SF151">
    <property type="entry name" value="TRANSCRIPTIONAL REGULATORY PROTEIN"/>
    <property type="match status" value="1"/>
</dbReference>
<dbReference type="PANTHER" id="PTHR30055">
    <property type="entry name" value="HTH-TYPE TRANSCRIPTIONAL REGULATOR RUTR"/>
    <property type="match status" value="1"/>
</dbReference>
<dbReference type="GO" id="GO:0003700">
    <property type="term" value="F:DNA-binding transcription factor activity"/>
    <property type="evidence" value="ECO:0007669"/>
    <property type="project" value="TreeGrafter"/>
</dbReference>
<name>A0A5B8BYR3_9MICO</name>
<dbReference type="EMBL" id="CP040915">
    <property type="protein sequence ID" value="QDC23474.1"/>
    <property type="molecule type" value="Genomic_DNA"/>
</dbReference>
<dbReference type="KEGG" id="gyu:FE374_01465"/>
<evidence type="ECO:0000259" key="6">
    <source>
        <dbReference type="PROSITE" id="PS50977"/>
    </source>
</evidence>
<feature type="domain" description="HTH tetR-type" evidence="6">
    <location>
        <begin position="6"/>
        <end position="66"/>
    </location>
</feature>
<keyword evidence="1" id="KW-0678">Repressor</keyword>